<keyword evidence="2" id="KW-0378">Hydrolase</keyword>
<dbReference type="InterPro" id="IPR008979">
    <property type="entry name" value="Galactose-bd-like_sf"/>
</dbReference>
<dbReference type="EMBL" id="QAXS01000052">
    <property type="protein sequence ID" value="PTV93101.1"/>
    <property type="molecule type" value="Genomic_DNA"/>
</dbReference>
<dbReference type="AlphaFoldDB" id="A0A2T5RFI2"/>
<dbReference type="InterPro" id="IPR013320">
    <property type="entry name" value="ConA-like_dom_sf"/>
</dbReference>
<feature type="signal peptide" evidence="3">
    <location>
        <begin position="1"/>
        <end position="27"/>
    </location>
</feature>
<dbReference type="Gene3D" id="2.60.120.260">
    <property type="entry name" value="Galactose-binding domain-like"/>
    <property type="match status" value="2"/>
</dbReference>
<name>A0A2T5RFI2_9FIRM</name>
<evidence type="ECO:0000256" key="1">
    <source>
        <dbReference type="ARBA" id="ARBA00006865"/>
    </source>
</evidence>
<dbReference type="Proteomes" id="UP000244089">
    <property type="component" value="Unassembled WGS sequence"/>
</dbReference>
<dbReference type="PANTHER" id="PTHR10963">
    <property type="entry name" value="GLYCOSYL HYDROLASE-RELATED"/>
    <property type="match status" value="1"/>
</dbReference>
<evidence type="ECO:0000256" key="2">
    <source>
        <dbReference type="ARBA" id="ARBA00022801"/>
    </source>
</evidence>
<accession>A0A2T5RFI2</accession>
<evidence type="ECO:0000259" key="4">
    <source>
        <dbReference type="PROSITE" id="PS51762"/>
    </source>
</evidence>
<gene>
    <name evidence="5" type="ORF">C8C76_1526</name>
</gene>
<dbReference type="InterPro" id="IPR000757">
    <property type="entry name" value="Beta-glucanase-like"/>
</dbReference>
<evidence type="ECO:0000256" key="3">
    <source>
        <dbReference type="SAM" id="SignalP"/>
    </source>
</evidence>
<dbReference type="GO" id="GO:0005975">
    <property type="term" value="P:carbohydrate metabolic process"/>
    <property type="evidence" value="ECO:0007669"/>
    <property type="project" value="InterPro"/>
</dbReference>
<proteinExistence type="inferred from homology"/>
<dbReference type="SUPFAM" id="SSF49785">
    <property type="entry name" value="Galactose-binding domain-like"/>
    <property type="match status" value="2"/>
</dbReference>
<evidence type="ECO:0000313" key="5">
    <source>
        <dbReference type="EMBL" id="PTV93101.1"/>
    </source>
</evidence>
<protein>
    <submittedName>
        <fullName evidence="5">Carbohydrate binding protein</fullName>
    </submittedName>
</protein>
<dbReference type="Gene3D" id="2.60.120.200">
    <property type="match status" value="1"/>
</dbReference>
<sequence length="618" mass="69350">MLKLKKNFSVLLIVLLALSFFSAAVSAENILGNGEFTEDIKTINNVTDNGGGNFATEDNWLFLENAGAGVGEIDSEMFKVSVFEGGSNTYSIQLLQAPVEIKKGYKYKVEFDAKASKPRELELKVGGTADRGWGSYVGGKGETGGFVAELDREMKSYEFEFVMIEDTDSKSRVEFQLGKNTGTIWLDNVSLTEVGEASADEIPEEQKKKWVYNKDFFFIFNVAVGGNMGGQVDTDFPKEMLVDYIKVYDQDGNLDWEDDFDGEEVNEDYWTYEVGNGHKQGIPGWGNNELQYYTEGENAHVEDSNLVITVREEQRSDQYGEYDYTSTRMITQDKVNMKYGRVEIRAKLPEGQGLWPAFWMLGSDITENPWPGSGEIDMMEFIAGQTDEVHGTVHGPNHYGGGGITQHYVLDEGDFTDGYHDFIFEWTPDEMRWYIDDDQEPYHVVERTDDNQAQRGGNPEEPEYTKNAVVNGEFNSSILDKMSSSPDNWYVWTGEGGAVSDYGVEDGEFKIDVSSLGNQTWAIQFAQYVDLDAGDYRLSFEARADAERDIIAMVQEDGGDWKVYGEAQPTLTSEMKKYIVDVSLAAADIPKLLFSLGNTDNGETTAVYIDNVKLEKLN</sequence>
<dbReference type="PANTHER" id="PTHR10963:SF55">
    <property type="entry name" value="GLYCOSIDE HYDROLASE FAMILY 16 PROTEIN"/>
    <property type="match status" value="1"/>
</dbReference>
<dbReference type="SUPFAM" id="SSF49899">
    <property type="entry name" value="Concanavalin A-like lectins/glucanases"/>
    <property type="match status" value="2"/>
</dbReference>
<feature type="chain" id="PRO_5039146308" evidence="3">
    <location>
        <begin position="28"/>
        <end position="618"/>
    </location>
</feature>
<dbReference type="Pfam" id="PF02018">
    <property type="entry name" value="CBM_4_9"/>
    <property type="match status" value="1"/>
</dbReference>
<dbReference type="Pfam" id="PF00722">
    <property type="entry name" value="Glyco_hydro_16"/>
    <property type="match status" value="1"/>
</dbReference>
<comment type="caution">
    <text evidence="5">The sequence shown here is derived from an EMBL/GenBank/DDBJ whole genome shotgun (WGS) entry which is preliminary data.</text>
</comment>
<reference evidence="5 6" key="1">
    <citation type="submission" date="2018-04" db="EMBL/GenBank/DDBJ databases">
        <title>Subsurface microbial communities from deep shales in Ohio and West Virginia, USA.</title>
        <authorList>
            <person name="Wrighton K."/>
        </authorList>
    </citation>
    <scope>NUCLEOTIDE SEQUENCE [LARGE SCALE GENOMIC DNA]</scope>
    <source>
        <strain evidence="5 6">WC1</strain>
    </source>
</reference>
<comment type="similarity">
    <text evidence="1">Belongs to the glycosyl hydrolase 16 family.</text>
</comment>
<evidence type="ECO:0000313" key="6">
    <source>
        <dbReference type="Proteomes" id="UP000244089"/>
    </source>
</evidence>
<keyword evidence="3" id="KW-0732">Signal</keyword>
<dbReference type="PROSITE" id="PS51762">
    <property type="entry name" value="GH16_2"/>
    <property type="match status" value="1"/>
</dbReference>
<dbReference type="InterPro" id="IPR003305">
    <property type="entry name" value="CenC_carb-bd"/>
</dbReference>
<dbReference type="GO" id="GO:0004553">
    <property type="term" value="F:hydrolase activity, hydrolyzing O-glycosyl compounds"/>
    <property type="evidence" value="ECO:0007669"/>
    <property type="project" value="InterPro"/>
</dbReference>
<feature type="domain" description="GH16" evidence="4">
    <location>
        <begin position="248"/>
        <end position="530"/>
    </location>
</feature>
<dbReference type="OrthoDB" id="9809583at2"/>
<organism evidence="5 6">
    <name type="scientific">Halanaerobium saccharolyticum</name>
    <dbReference type="NCBI Taxonomy" id="43595"/>
    <lineage>
        <taxon>Bacteria</taxon>
        <taxon>Bacillati</taxon>
        <taxon>Bacillota</taxon>
        <taxon>Clostridia</taxon>
        <taxon>Halanaerobiales</taxon>
        <taxon>Halanaerobiaceae</taxon>
        <taxon>Halanaerobium</taxon>
    </lineage>
</organism>
<dbReference type="InterPro" id="IPR050546">
    <property type="entry name" value="Glycosyl_Hydrlase_16"/>
</dbReference>
<dbReference type="RefSeq" id="WP_108142703.1">
    <property type="nucleotide sequence ID" value="NZ_QAXS01000052.1"/>
</dbReference>
<dbReference type="CDD" id="cd08023">
    <property type="entry name" value="GH16_laminarinase_like"/>
    <property type="match status" value="1"/>
</dbReference>